<name>A0A058Z321_FONAL</name>
<dbReference type="GeneID" id="20529676"/>
<evidence type="ECO:0008006" key="4">
    <source>
        <dbReference type="Google" id="ProtNLM"/>
    </source>
</evidence>
<accession>A0A058Z321</accession>
<sequence>MGRARGRGGAGDVATPLRANPVSSNHKCHTHLVRFESCTRALPEESFKCQPQFENYMECLNNTKANEYKKLVADRMRYMESKGIPIPPYSPAAGAPKAE</sequence>
<reference evidence="2" key="1">
    <citation type="submission" date="2013-04" db="EMBL/GenBank/DDBJ databases">
        <title>The Genome Sequence of Fonticula alba ATCC 38817.</title>
        <authorList>
            <consortium name="The Broad Institute Genomics Platform"/>
            <person name="Russ C."/>
            <person name="Cuomo C."/>
            <person name="Burger G."/>
            <person name="Gray M.W."/>
            <person name="Holland P.W.H."/>
            <person name="King N."/>
            <person name="Lang F.B.F."/>
            <person name="Roger A.J."/>
            <person name="Ruiz-Trillo I."/>
            <person name="Brown M."/>
            <person name="Walker B."/>
            <person name="Young S."/>
            <person name="Zeng Q."/>
            <person name="Gargeya S."/>
            <person name="Fitzgerald M."/>
            <person name="Haas B."/>
            <person name="Abouelleil A."/>
            <person name="Allen A.W."/>
            <person name="Alvarado L."/>
            <person name="Arachchi H.M."/>
            <person name="Berlin A.M."/>
            <person name="Chapman S.B."/>
            <person name="Gainer-Dewar J."/>
            <person name="Goldberg J."/>
            <person name="Griggs A."/>
            <person name="Gujja S."/>
            <person name="Hansen M."/>
            <person name="Howarth C."/>
            <person name="Imamovic A."/>
            <person name="Ireland A."/>
            <person name="Larimer J."/>
            <person name="McCowan C."/>
            <person name="Murphy C."/>
            <person name="Pearson M."/>
            <person name="Poon T.W."/>
            <person name="Priest M."/>
            <person name="Roberts A."/>
            <person name="Saif S."/>
            <person name="Shea T."/>
            <person name="Sisk P."/>
            <person name="Sykes S."/>
            <person name="Wortman J."/>
            <person name="Nusbaum C."/>
            <person name="Birren B."/>
        </authorList>
    </citation>
    <scope>NUCLEOTIDE SEQUENCE [LARGE SCALE GENOMIC DNA]</scope>
    <source>
        <strain evidence="2">ATCC 38817</strain>
    </source>
</reference>
<organism evidence="2">
    <name type="scientific">Fonticula alba</name>
    <name type="common">Slime mold</name>
    <dbReference type="NCBI Taxonomy" id="691883"/>
    <lineage>
        <taxon>Eukaryota</taxon>
        <taxon>Rotosphaerida</taxon>
        <taxon>Fonticulaceae</taxon>
        <taxon>Fonticula</taxon>
    </lineage>
</organism>
<proteinExistence type="predicted"/>
<evidence type="ECO:0000313" key="2">
    <source>
        <dbReference type="EMBL" id="KCV68660.1"/>
    </source>
</evidence>
<feature type="region of interest" description="Disordered" evidence="1">
    <location>
        <begin position="1"/>
        <end position="23"/>
    </location>
</feature>
<gene>
    <name evidence="2" type="ORF">H696_04951</name>
</gene>
<evidence type="ECO:0000313" key="3">
    <source>
        <dbReference type="Proteomes" id="UP000030693"/>
    </source>
</evidence>
<evidence type="ECO:0000256" key="1">
    <source>
        <dbReference type="SAM" id="MobiDB-lite"/>
    </source>
</evidence>
<keyword evidence="3" id="KW-1185">Reference proteome</keyword>
<dbReference type="RefSeq" id="XP_009497092.1">
    <property type="nucleotide sequence ID" value="XM_009498817.1"/>
</dbReference>
<dbReference type="AlphaFoldDB" id="A0A058Z321"/>
<protein>
    <recommendedName>
        <fullName evidence="4">CHCH domain-containing protein</fullName>
    </recommendedName>
</protein>
<dbReference type="EMBL" id="KB932208">
    <property type="protein sequence ID" value="KCV68660.1"/>
    <property type="molecule type" value="Genomic_DNA"/>
</dbReference>
<dbReference type="Proteomes" id="UP000030693">
    <property type="component" value="Unassembled WGS sequence"/>
</dbReference>
<dbReference type="OrthoDB" id="9992197at2759"/>